<feature type="transmembrane region" description="Helical" evidence="1">
    <location>
        <begin position="26"/>
        <end position="43"/>
    </location>
</feature>
<dbReference type="AlphaFoldDB" id="A0A9W7AIZ1"/>
<evidence type="ECO:0000313" key="3">
    <source>
        <dbReference type="Proteomes" id="UP001162640"/>
    </source>
</evidence>
<keyword evidence="1" id="KW-0812">Transmembrane</keyword>
<proteinExistence type="predicted"/>
<dbReference type="Proteomes" id="UP001162640">
    <property type="component" value="Unassembled WGS sequence"/>
</dbReference>
<dbReference type="EMBL" id="BLQM01000188">
    <property type="protein sequence ID" value="GMH73731.1"/>
    <property type="molecule type" value="Genomic_DNA"/>
</dbReference>
<gene>
    <name evidence="2" type="ORF">TL16_g06268</name>
</gene>
<feature type="transmembrane region" description="Helical" evidence="1">
    <location>
        <begin position="63"/>
        <end position="83"/>
    </location>
</feature>
<organism evidence="2 3">
    <name type="scientific">Triparma laevis f. inornata</name>
    <dbReference type="NCBI Taxonomy" id="1714386"/>
    <lineage>
        <taxon>Eukaryota</taxon>
        <taxon>Sar</taxon>
        <taxon>Stramenopiles</taxon>
        <taxon>Ochrophyta</taxon>
        <taxon>Bolidophyceae</taxon>
        <taxon>Parmales</taxon>
        <taxon>Triparmaceae</taxon>
        <taxon>Triparma</taxon>
    </lineage>
</organism>
<name>A0A9W7AIZ1_9STRA</name>
<accession>A0A9W7AIZ1</accession>
<evidence type="ECO:0000313" key="2">
    <source>
        <dbReference type="EMBL" id="GMH73731.1"/>
    </source>
</evidence>
<comment type="caution">
    <text evidence="2">The sequence shown here is derived from an EMBL/GenBank/DDBJ whole genome shotgun (WGS) entry which is preliminary data.</text>
</comment>
<evidence type="ECO:0000256" key="1">
    <source>
        <dbReference type="SAM" id="Phobius"/>
    </source>
</evidence>
<reference evidence="3" key="1">
    <citation type="journal article" date="2023" name="Commun. Biol.">
        <title>Genome analysis of Parmales, the sister group of diatoms, reveals the evolutionary specialization of diatoms from phago-mixotrophs to photoautotrophs.</title>
        <authorList>
            <person name="Ban H."/>
            <person name="Sato S."/>
            <person name="Yoshikawa S."/>
            <person name="Yamada K."/>
            <person name="Nakamura Y."/>
            <person name="Ichinomiya M."/>
            <person name="Sato N."/>
            <person name="Blanc-Mathieu R."/>
            <person name="Endo H."/>
            <person name="Kuwata A."/>
            <person name="Ogata H."/>
        </authorList>
    </citation>
    <scope>NUCLEOTIDE SEQUENCE [LARGE SCALE GENOMIC DNA]</scope>
</reference>
<keyword evidence="1" id="KW-1133">Transmembrane helix</keyword>
<protein>
    <submittedName>
        <fullName evidence="2">Uncharacterized protein</fullName>
    </submittedName>
</protein>
<sequence>MPVEVKPVCQEWYETVVRGDSYFSKAWMAFIFVYTVSILLRYAHKLKRKNGELWLEIKTLMNFQKLAALLIIQAPIIVLSMTLDPESMAGTWTGSNGIIHKLLPP</sequence>
<keyword evidence="1" id="KW-0472">Membrane</keyword>